<comment type="function">
    <text evidence="9">Has a role in transport between endoplasmic reticulum and Golgi.</text>
</comment>
<accession>A0A4S2LQE4</accession>
<dbReference type="GO" id="GO:0005789">
    <property type="term" value="C:endoplasmic reticulum membrane"/>
    <property type="evidence" value="ECO:0007669"/>
    <property type="project" value="UniProtKB-SubCell"/>
</dbReference>
<keyword evidence="3 9" id="KW-0812">Transmembrane</keyword>
<evidence type="ECO:0000256" key="2">
    <source>
        <dbReference type="ARBA" id="ARBA00022448"/>
    </source>
</evidence>
<dbReference type="GO" id="GO:0015031">
    <property type="term" value="P:protein transport"/>
    <property type="evidence" value="ECO:0007669"/>
    <property type="project" value="UniProtKB-KW"/>
</dbReference>
<dbReference type="InterPro" id="IPR005578">
    <property type="entry name" value="Yif1_fam"/>
</dbReference>
<feature type="transmembrane region" description="Helical" evidence="9">
    <location>
        <begin position="237"/>
        <end position="257"/>
    </location>
</feature>
<keyword evidence="6 9" id="KW-1133">Transmembrane helix</keyword>
<dbReference type="OrthoDB" id="337750at2759"/>
<feature type="transmembrane region" description="Helical" evidence="9">
    <location>
        <begin position="147"/>
        <end position="171"/>
    </location>
</feature>
<evidence type="ECO:0000256" key="6">
    <source>
        <dbReference type="ARBA" id="ARBA00022989"/>
    </source>
</evidence>
<keyword evidence="2 9" id="KW-0813">Transport</keyword>
<name>A0A4S2LQE4_OPIFE</name>
<evidence type="ECO:0000256" key="9">
    <source>
        <dbReference type="RuleBase" id="RU368073"/>
    </source>
</evidence>
<evidence type="ECO:0000256" key="4">
    <source>
        <dbReference type="ARBA" id="ARBA00022824"/>
    </source>
</evidence>
<evidence type="ECO:0000256" key="5">
    <source>
        <dbReference type="ARBA" id="ARBA00022927"/>
    </source>
</evidence>
<feature type="transmembrane region" description="Helical" evidence="9">
    <location>
        <begin position="183"/>
        <end position="202"/>
    </location>
</feature>
<evidence type="ECO:0000313" key="10">
    <source>
        <dbReference type="EMBL" id="TGZ65981.1"/>
    </source>
</evidence>
<dbReference type="PANTHER" id="PTHR14083">
    <property type="entry name" value="YIP1 INTERACTING FACTOR HOMOLOG YIF1 PROTEIN"/>
    <property type="match status" value="1"/>
</dbReference>
<evidence type="ECO:0000256" key="3">
    <source>
        <dbReference type="ARBA" id="ARBA00022692"/>
    </source>
</evidence>
<keyword evidence="5 9" id="KW-0653">Protein transport</keyword>
<sequence length="302" mass="33739">MDYSGSVRADANEPNGYSQFYPGNAATSQASFYVPSAEYVNQAPPGGRRYVEQSGYPNYNFMPDAAVTGLAMQYGSAVVGQGADFVQRNVNSYLASSRIKYYFAVNNSYVAKKLGLLLFPFAHTKWSTHFDPSGPVPPGDDLNAPDLYIPLMAFITYVLVSGAIMGIQSRFSPELLGILSSEALGWLLLELLVFMFCIYVFNIQSHLSYLDIVAFSGYKFVSMLVVLAAYASLDRPGYYFALVYVSLALAFFLIRTLKLKLLPHPDAYQSESNKRRVYLLLVIAFIQPLLIWWLTRRMVLST</sequence>
<dbReference type="EMBL" id="SJOL01006471">
    <property type="protein sequence ID" value="TGZ65981.1"/>
    <property type="molecule type" value="Genomic_DNA"/>
</dbReference>
<dbReference type="PANTHER" id="PTHR14083:SF0">
    <property type="entry name" value="YIP1D-INTERACTING FACTOR 1, ISOFORM C"/>
    <property type="match status" value="1"/>
</dbReference>
<evidence type="ECO:0000256" key="7">
    <source>
        <dbReference type="ARBA" id="ARBA00023034"/>
    </source>
</evidence>
<keyword evidence="8 9" id="KW-0472">Membrane</keyword>
<dbReference type="STRING" id="147828.A0A4S2LQE4"/>
<feature type="transmembrane region" description="Helical" evidence="9">
    <location>
        <begin position="209"/>
        <end position="231"/>
    </location>
</feature>
<keyword evidence="11" id="KW-1185">Reference proteome</keyword>
<organism evidence="10 11">
    <name type="scientific">Opisthorchis felineus</name>
    <dbReference type="NCBI Taxonomy" id="147828"/>
    <lineage>
        <taxon>Eukaryota</taxon>
        <taxon>Metazoa</taxon>
        <taxon>Spiralia</taxon>
        <taxon>Lophotrochozoa</taxon>
        <taxon>Platyhelminthes</taxon>
        <taxon>Trematoda</taxon>
        <taxon>Digenea</taxon>
        <taxon>Opisthorchiida</taxon>
        <taxon>Opisthorchiata</taxon>
        <taxon>Opisthorchiidae</taxon>
        <taxon>Opisthorchis</taxon>
    </lineage>
</organism>
<dbReference type="GO" id="GO:0006888">
    <property type="term" value="P:endoplasmic reticulum to Golgi vesicle-mediated transport"/>
    <property type="evidence" value="ECO:0007669"/>
    <property type="project" value="UniProtKB-UniRule"/>
</dbReference>
<dbReference type="AlphaFoldDB" id="A0A4S2LQE4"/>
<dbReference type="GO" id="GO:0030134">
    <property type="term" value="C:COPII-coated ER to Golgi transport vesicle"/>
    <property type="evidence" value="ECO:0007669"/>
    <property type="project" value="TreeGrafter"/>
</dbReference>
<gene>
    <name evidence="10" type="ORF">CRM22_005577</name>
</gene>
<dbReference type="GO" id="GO:0005793">
    <property type="term" value="C:endoplasmic reticulum-Golgi intermediate compartment"/>
    <property type="evidence" value="ECO:0007669"/>
    <property type="project" value="UniProtKB-UniRule"/>
</dbReference>
<reference evidence="10 11" key="1">
    <citation type="journal article" date="2019" name="BMC Genomics">
        <title>New insights from Opisthorchis felineus genome: update on genomics of the epidemiologically important liver flukes.</title>
        <authorList>
            <person name="Ershov N.I."/>
            <person name="Mordvinov V.A."/>
            <person name="Prokhortchouk E.B."/>
            <person name="Pakharukova M.Y."/>
            <person name="Gunbin K.V."/>
            <person name="Ustyantsev K."/>
            <person name="Genaev M.A."/>
            <person name="Blinov A.G."/>
            <person name="Mazur A."/>
            <person name="Boulygina E."/>
            <person name="Tsygankova S."/>
            <person name="Khrameeva E."/>
            <person name="Chekanov N."/>
            <person name="Fan G."/>
            <person name="Xiao A."/>
            <person name="Zhang H."/>
            <person name="Xu X."/>
            <person name="Yang H."/>
            <person name="Solovyev V."/>
            <person name="Lee S.M."/>
            <person name="Liu X."/>
            <person name="Afonnikov D.A."/>
            <person name="Skryabin K.G."/>
        </authorList>
    </citation>
    <scope>NUCLEOTIDE SEQUENCE [LARGE SCALE GENOMIC DNA]</scope>
    <source>
        <strain evidence="10">AK-0245</strain>
        <tissue evidence="10">Whole organism</tissue>
    </source>
</reference>
<evidence type="ECO:0000256" key="1">
    <source>
        <dbReference type="ARBA" id="ARBA00009727"/>
    </source>
</evidence>
<keyword evidence="7 9" id="KW-0333">Golgi apparatus</keyword>
<keyword evidence="4 9" id="KW-0256">Endoplasmic reticulum</keyword>
<feature type="transmembrane region" description="Helical" evidence="9">
    <location>
        <begin position="277"/>
        <end position="295"/>
    </location>
</feature>
<comment type="subcellular location">
    <subcellularLocation>
        <location evidence="9">Endoplasmic reticulum membrane</location>
        <topology evidence="9">Multi-pass membrane protein</topology>
    </subcellularLocation>
    <subcellularLocation>
        <location evidence="9">Golgi apparatus membrane</location>
        <topology evidence="9">Multi-pass membrane protein</topology>
    </subcellularLocation>
</comment>
<comment type="caution">
    <text evidence="10">The sequence shown here is derived from an EMBL/GenBank/DDBJ whole genome shotgun (WGS) entry which is preliminary data.</text>
</comment>
<proteinExistence type="inferred from homology"/>
<evidence type="ECO:0000256" key="8">
    <source>
        <dbReference type="ARBA" id="ARBA00023136"/>
    </source>
</evidence>
<evidence type="ECO:0000313" key="11">
    <source>
        <dbReference type="Proteomes" id="UP000308267"/>
    </source>
</evidence>
<protein>
    <recommendedName>
        <fullName evidence="9">Protein YIF1</fullName>
    </recommendedName>
</protein>
<dbReference type="Pfam" id="PF03878">
    <property type="entry name" value="YIF1"/>
    <property type="match status" value="1"/>
</dbReference>
<comment type="similarity">
    <text evidence="1 9">Belongs to the YIF1 family.</text>
</comment>
<dbReference type="GO" id="GO:0000139">
    <property type="term" value="C:Golgi membrane"/>
    <property type="evidence" value="ECO:0007669"/>
    <property type="project" value="UniProtKB-SubCell"/>
</dbReference>
<dbReference type="Proteomes" id="UP000308267">
    <property type="component" value="Unassembled WGS sequence"/>
</dbReference>